<keyword evidence="1" id="KW-0175">Coiled coil</keyword>
<dbReference type="Pfam" id="PF02994">
    <property type="entry name" value="Transposase_22"/>
    <property type="match status" value="1"/>
</dbReference>
<dbReference type="PANTHER" id="PTHR11505">
    <property type="entry name" value="L1 TRANSPOSABLE ELEMENT-RELATED"/>
    <property type="match status" value="1"/>
</dbReference>
<evidence type="ECO:0000313" key="4">
    <source>
        <dbReference type="EMBL" id="KAE8293772.1"/>
    </source>
</evidence>
<dbReference type="Gene3D" id="1.20.5.340">
    <property type="match status" value="1"/>
</dbReference>
<evidence type="ECO:0000256" key="2">
    <source>
        <dbReference type="SAM" id="MobiDB-lite"/>
    </source>
</evidence>
<comment type="caution">
    <text evidence="4">The sequence shown here is derived from an EMBL/GenBank/DDBJ whole genome shotgun (WGS) entry which is preliminary data.</text>
</comment>
<keyword evidence="5" id="KW-1185">Reference proteome</keyword>
<organism evidence="4 5">
    <name type="scientific">Larimichthys crocea</name>
    <name type="common">Large yellow croaker</name>
    <name type="synonym">Pseudosciaena crocea</name>
    <dbReference type="NCBI Taxonomy" id="215358"/>
    <lineage>
        <taxon>Eukaryota</taxon>
        <taxon>Metazoa</taxon>
        <taxon>Chordata</taxon>
        <taxon>Craniata</taxon>
        <taxon>Vertebrata</taxon>
        <taxon>Euteleostomi</taxon>
        <taxon>Actinopterygii</taxon>
        <taxon>Neopterygii</taxon>
        <taxon>Teleostei</taxon>
        <taxon>Neoteleostei</taxon>
        <taxon>Acanthomorphata</taxon>
        <taxon>Eupercaria</taxon>
        <taxon>Sciaenidae</taxon>
        <taxon>Larimichthys</taxon>
    </lineage>
</organism>
<protein>
    <submittedName>
        <fullName evidence="4">LINE-1 type transposase domain-containing protein 1 ES cell-associated protein 11</fullName>
    </submittedName>
</protein>
<feature type="compositionally biased region" description="Polar residues" evidence="2">
    <location>
        <begin position="1"/>
        <end position="23"/>
    </location>
</feature>
<feature type="domain" description="L1 transposable element RRM" evidence="3">
    <location>
        <begin position="130"/>
        <end position="212"/>
    </location>
</feature>
<evidence type="ECO:0000259" key="3">
    <source>
        <dbReference type="Pfam" id="PF02994"/>
    </source>
</evidence>
<accession>A0A6G0IR90</accession>
<feature type="coiled-coil region" evidence="1">
    <location>
        <begin position="78"/>
        <end position="126"/>
    </location>
</feature>
<dbReference type="Gene3D" id="3.30.70.1820">
    <property type="entry name" value="L1 transposable element, RRM domain"/>
    <property type="match status" value="1"/>
</dbReference>
<reference evidence="4 5" key="1">
    <citation type="submission" date="2019-07" db="EMBL/GenBank/DDBJ databases">
        <title>Chromosome genome assembly for large yellow croaker.</title>
        <authorList>
            <person name="Xiao S."/>
        </authorList>
    </citation>
    <scope>NUCLEOTIDE SEQUENCE [LARGE SCALE GENOMIC DNA]</scope>
    <source>
        <strain evidence="4">JMULYC20181020</strain>
        <tissue evidence="4">Muscle</tissue>
    </source>
</reference>
<feature type="compositionally biased region" description="Basic and acidic residues" evidence="2">
    <location>
        <begin position="27"/>
        <end position="36"/>
    </location>
</feature>
<dbReference type="FunFam" id="3.30.70.1820:FF:000004">
    <property type="entry name" value="Uncharacterized protein"/>
    <property type="match status" value="1"/>
</dbReference>
<dbReference type="Proteomes" id="UP000424527">
    <property type="component" value="Unassembled WGS sequence"/>
</dbReference>
<sequence>MPPNNSKLGQQPTKGPQNNTANIATEKANDNDKEGEGEANDSVPFNSVILDAIRSLKEDFAKQSNEMLDAINGIKAEVLSHSRRIGETEERISQAEEDLTTLQQKVGQLEGTVEILRNKIQEQEDRGRHSNLRLIGLPEKNEGSDMCSFLENWLPKVFGDDLASTPVIERAHRVGQVNSGRSSAPRPIVMKFLNYKDRENTLRAARKQKEVRYGNQRVSFFPDLSAEIHQRQRQFDGVKARFRAMDIRYGLLYPAHLVVTHNAECLIFKSIKEAEDFLRKMQTSPRASPRPET</sequence>
<dbReference type="InterPro" id="IPR043636">
    <property type="entry name" value="L1_RRM_dom"/>
</dbReference>
<dbReference type="EMBL" id="REGW02000007">
    <property type="protein sequence ID" value="KAE8293772.1"/>
    <property type="molecule type" value="Genomic_DNA"/>
</dbReference>
<gene>
    <name evidence="4" type="ORF">D5F01_LYC06708</name>
</gene>
<feature type="region of interest" description="Disordered" evidence="2">
    <location>
        <begin position="1"/>
        <end position="43"/>
    </location>
</feature>
<proteinExistence type="predicted"/>
<dbReference type="InterPro" id="IPR004244">
    <property type="entry name" value="Transposase_22"/>
</dbReference>
<dbReference type="AlphaFoldDB" id="A0A6G0IR90"/>
<evidence type="ECO:0000256" key="1">
    <source>
        <dbReference type="SAM" id="Coils"/>
    </source>
</evidence>
<name>A0A6G0IR90_LARCR</name>
<evidence type="ECO:0000313" key="5">
    <source>
        <dbReference type="Proteomes" id="UP000424527"/>
    </source>
</evidence>